<comment type="function">
    <text evidence="5">DNA-dependent RNA polymerase catalyzes the transcription of DNA into RNA using the four ribonucleoside triphosphates as substrates. Specific core component of RNA polymerase III which synthesizes small RNAs, such as 5S rRNA and tRNAs.</text>
</comment>
<evidence type="ECO:0000313" key="9">
    <source>
        <dbReference type="Proteomes" id="UP000037035"/>
    </source>
</evidence>
<keyword evidence="2 5" id="KW-0240">DNA-directed RNA polymerase</keyword>
<evidence type="ECO:0000256" key="3">
    <source>
        <dbReference type="ARBA" id="ARBA00023163"/>
    </source>
</evidence>
<keyword evidence="3 5" id="KW-0804">Transcription</keyword>
<dbReference type="InterPro" id="IPR039748">
    <property type="entry name" value="RPC3"/>
</dbReference>
<dbReference type="GO" id="GO:0005666">
    <property type="term" value="C:RNA polymerase III complex"/>
    <property type="evidence" value="ECO:0007669"/>
    <property type="project" value="UniProtKB-UniRule"/>
</dbReference>
<name>A0A0L6V8N0_9BASI</name>
<dbReference type="VEuPathDB" id="FungiDB:VP01_2234g4"/>
<keyword evidence="9" id="KW-1185">Reference proteome</keyword>
<evidence type="ECO:0000313" key="8">
    <source>
        <dbReference type="EMBL" id="KNZ57128.1"/>
    </source>
</evidence>
<dbReference type="EMBL" id="LAVV01007097">
    <property type="protein sequence ID" value="KNZ57128.1"/>
    <property type="molecule type" value="Genomic_DNA"/>
</dbReference>
<dbReference type="Pfam" id="PF22536">
    <property type="entry name" value="WHD_POLR3C"/>
    <property type="match status" value="1"/>
</dbReference>
<dbReference type="Gene3D" id="1.10.10.10">
    <property type="entry name" value="Winged helix-like DNA-binding domain superfamily/Winged helix DNA-binding domain"/>
    <property type="match status" value="3"/>
</dbReference>
<evidence type="ECO:0000256" key="4">
    <source>
        <dbReference type="ARBA" id="ARBA00023242"/>
    </source>
</evidence>
<gene>
    <name evidence="8" type="ORF">VP01_2234g4</name>
</gene>
<keyword evidence="4 5" id="KW-0539">Nucleus</keyword>
<dbReference type="Pfam" id="PF08221">
    <property type="entry name" value="HTH_9"/>
    <property type="match status" value="1"/>
</dbReference>
<evidence type="ECO:0000256" key="1">
    <source>
        <dbReference type="ARBA" id="ARBA00004123"/>
    </source>
</evidence>
<feature type="domain" description="RNA polymerase III subunit RPC82-related helix-turn-helix" evidence="6">
    <location>
        <begin position="41"/>
        <end position="82"/>
    </location>
</feature>
<reference evidence="8 9" key="1">
    <citation type="submission" date="2015-08" db="EMBL/GenBank/DDBJ databases">
        <title>Next Generation Sequencing and Analysis of the Genome of Puccinia sorghi L Schw, the Causal Agent of Maize Common Rust.</title>
        <authorList>
            <person name="Rochi L."/>
            <person name="Burguener G."/>
            <person name="Darino M."/>
            <person name="Turjanski A."/>
            <person name="Kreff E."/>
            <person name="Dieguez M.J."/>
            <person name="Sacco F."/>
        </authorList>
    </citation>
    <scope>NUCLEOTIDE SEQUENCE [LARGE SCALE GENOMIC DNA]</scope>
    <source>
        <strain evidence="8 9">RO10H11247</strain>
    </source>
</reference>
<sequence length="669" mass="75643">MKSISPQDIRLCEHLLTQLYGHACGVMTSNHSGNVVFFFKEIGSILLNRGRLPFSNLLRMSCLTGNSIRAALIVLIHQNCVLHSDTSSLTSQVGDANPSSGAPEYFEAIPEEILTRVRFGQFVNMANELFGIESKLIIECLLDNGKLRVGQLVTMVCDQYYSQRQRPDECEDELRHSPLKLPQIVKSNVYNLLAERYIKPSHPKHSINPTDLALAYEKRDVDKHHADFSRLQVFIAELPGVPSPKDIKTAKEKVVAKLEADEDEAFQEMCSFGQVRYNHEAQFFSQCFMSSPPPSPFFLFLCSRFDFLSDDMFIRVNYARFNIKIRNAVNTRCLASVKEIFEQECFRSYNLEAALVIRAMLILAEGKQKDGSDLVSGPSSFFAHSYPISAQSIVMKLGNQSNVVKTCFPARAANGQFNLKLKNTGDMVAELLSVMAKQDDLATSTSSVFVAGSLGKGLAQLNPLSIVSEKKNNVLGGGSGSGGMREFKVEYGRYSLELRKALVSRIIREKYGIEAARVVRILLHKGRLDEKHLAKFAMMTLKDSRELCLKLSAAKVIELQEVPKTNDRQPSRTFYLFFIDFQKLILNLTMMIRKSQTNLIIRIDHELKQRKNLVSKVNRTDVIDDQEGLLTVWERADLKKMKSLILVLEVAKLRLERDLFILNDLPWLH</sequence>
<evidence type="ECO:0000259" key="7">
    <source>
        <dbReference type="Pfam" id="PF22536"/>
    </source>
</evidence>
<evidence type="ECO:0000256" key="5">
    <source>
        <dbReference type="RuleBase" id="RU367076"/>
    </source>
</evidence>
<dbReference type="GO" id="GO:0003697">
    <property type="term" value="F:single-stranded DNA binding"/>
    <property type="evidence" value="ECO:0007669"/>
    <property type="project" value="UniProtKB-UniRule"/>
</dbReference>
<evidence type="ECO:0000256" key="2">
    <source>
        <dbReference type="ARBA" id="ARBA00022478"/>
    </source>
</evidence>
<dbReference type="InterPro" id="IPR036388">
    <property type="entry name" value="WH-like_DNA-bd_sf"/>
</dbReference>
<comment type="subunit">
    <text evidence="5">Component of the RNA polymerase III (Pol III) complex consisting of 17 subunits.</text>
</comment>
<organism evidence="8 9">
    <name type="scientific">Puccinia sorghi</name>
    <dbReference type="NCBI Taxonomy" id="27349"/>
    <lineage>
        <taxon>Eukaryota</taxon>
        <taxon>Fungi</taxon>
        <taxon>Dikarya</taxon>
        <taxon>Basidiomycota</taxon>
        <taxon>Pucciniomycotina</taxon>
        <taxon>Pucciniomycetes</taxon>
        <taxon>Pucciniales</taxon>
        <taxon>Pucciniaceae</taxon>
        <taxon>Puccinia</taxon>
    </lineage>
</organism>
<feature type="domain" description="DNA-directed RNA polymerase III subunit RPC3 winged-helix" evidence="7">
    <location>
        <begin position="503"/>
        <end position="579"/>
    </location>
</feature>
<comment type="subcellular location">
    <subcellularLocation>
        <location evidence="1 5">Nucleus</location>
    </subcellularLocation>
</comment>
<accession>A0A0L6V8N0</accession>
<dbReference type="STRING" id="27349.A0A0L6V8N0"/>
<evidence type="ECO:0000259" key="6">
    <source>
        <dbReference type="Pfam" id="PF08221"/>
    </source>
</evidence>
<proteinExistence type="inferred from homology"/>
<dbReference type="PANTHER" id="PTHR12949:SF0">
    <property type="entry name" value="DNA-DIRECTED RNA POLYMERASE III SUBUNIT RPC3"/>
    <property type="match status" value="1"/>
</dbReference>
<dbReference type="Proteomes" id="UP000037035">
    <property type="component" value="Unassembled WGS sequence"/>
</dbReference>
<dbReference type="InterPro" id="IPR055207">
    <property type="entry name" value="POLR3C_WHD"/>
</dbReference>
<dbReference type="PANTHER" id="PTHR12949">
    <property type="entry name" value="RNA POLYMERASE III DNA DIRECTED -RELATED"/>
    <property type="match status" value="1"/>
</dbReference>
<dbReference type="InterPro" id="IPR013197">
    <property type="entry name" value="RNA_pol_III_RPC82-rel_HTH"/>
</dbReference>
<comment type="similarity">
    <text evidence="5">Belongs to the RNA polymerase beta chain family.</text>
</comment>
<dbReference type="OrthoDB" id="272392at2759"/>
<protein>
    <recommendedName>
        <fullName evidence="5">DNA-directed RNA polymerase III subunit RPC3</fullName>
        <shortName evidence="5">RNA polymerase III subunit C3</shortName>
    </recommendedName>
</protein>
<dbReference type="AlphaFoldDB" id="A0A0L6V8N0"/>
<comment type="caution">
    <text evidence="8">The sequence shown here is derived from an EMBL/GenBank/DDBJ whole genome shotgun (WGS) entry which is preliminary data.</text>
</comment>